<accession>R2RI17</accession>
<dbReference type="EMBL" id="AJAK01000019">
    <property type="protein sequence ID" value="EOH75649.1"/>
    <property type="molecule type" value="Genomic_DNA"/>
</dbReference>
<dbReference type="Gene3D" id="3.40.630.30">
    <property type="match status" value="1"/>
</dbReference>
<dbReference type="SUPFAM" id="SSF55729">
    <property type="entry name" value="Acyl-CoA N-acyltransferases (Nat)"/>
    <property type="match status" value="1"/>
</dbReference>
<dbReference type="STRING" id="71451.RV07_GL001305"/>
<protein>
    <recommendedName>
        <fullName evidence="1">N-acetyltransferase domain-containing protein</fullName>
    </recommendedName>
</protein>
<evidence type="ECO:0000313" key="5">
    <source>
        <dbReference type="Proteomes" id="UP000014148"/>
    </source>
</evidence>
<evidence type="ECO:0000313" key="3">
    <source>
        <dbReference type="EMBL" id="EOT67476.1"/>
    </source>
</evidence>
<dbReference type="PANTHER" id="PTHR43415:SF3">
    <property type="entry name" value="GNAT-FAMILY ACETYLTRANSFERASE"/>
    <property type="match status" value="1"/>
</dbReference>
<reference evidence="2 4" key="1">
    <citation type="submission" date="2013-02" db="EMBL/GenBank/DDBJ databases">
        <title>The Genome Sequence of Enterococcus malodoratus ATCC_43197.</title>
        <authorList>
            <consortium name="The Broad Institute Genome Sequencing Platform"/>
            <consortium name="The Broad Institute Genome Sequencing Center for Infectious Disease"/>
            <person name="Earl A.M."/>
            <person name="Gilmore M.S."/>
            <person name="Lebreton F."/>
            <person name="Walker B."/>
            <person name="Young S.K."/>
            <person name="Zeng Q."/>
            <person name="Gargeya S."/>
            <person name="Fitzgerald M."/>
            <person name="Haas B."/>
            <person name="Abouelleil A."/>
            <person name="Alvarado L."/>
            <person name="Arachchi H.M."/>
            <person name="Berlin A.M."/>
            <person name="Chapman S.B."/>
            <person name="Dewar J."/>
            <person name="Goldberg J."/>
            <person name="Griggs A."/>
            <person name="Gujja S."/>
            <person name="Hansen M."/>
            <person name="Howarth C."/>
            <person name="Imamovic A."/>
            <person name="Larimer J."/>
            <person name="McCowan C."/>
            <person name="Murphy C."/>
            <person name="Neiman D."/>
            <person name="Pearson M."/>
            <person name="Priest M."/>
            <person name="Roberts A."/>
            <person name="Saif S."/>
            <person name="Shea T."/>
            <person name="Sisk P."/>
            <person name="Sykes S."/>
            <person name="Wortman J."/>
            <person name="Nusbaum C."/>
            <person name="Birren B."/>
        </authorList>
    </citation>
    <scope>NUCLEOTIDE SEQUENCE [LARGE SCALE GENOMIC DNA]</scope>
    <source>
        <strain evidence="2 4">ATCC 43197</strain>
    </source>
</reference>
<dbReference type="PROSITE" id="PS51186">
    <property type="entry name" value="GNAT"/>
    <property type="match status" value="1"/>
</dbReference>
<dbReference type="PATRIC" id="fig|1158601.3.peg.2615"/>
<dbReference type="AlphaFoldDB" id="R2RI17"/>
<organism evidence="2 4">
    <name type="scientific">Enterococcus malodoratus ATCC 43197</name>
    <dbReference type="NCBI Taxonomy" id="1158601"/>
    <lineage>
        <taxon>Bacteria</taxon>
        <taxon>Bacillati</taxon>
        <taxon>Bacillota</taxon>
        <taxon>Bacilli</taxon>
        <taxon>Lactobacillales</taxon>
        <taxon>Enterococcaceae</taxon>
        <taxon>Enterococcus</taxon>
    </lineage>
</organism>
<dbReference type="GO" id="GO:0016747">
    <property type="term" value="F:acyltransferase activity, transferring groups other than amino-acyl groups"/>
    <property type="evidence" value="ECO:0007669"/>
    <property type="project" value="InterPro"/>
</dbReference>
<gene>
    <name evidence="3" type="ORF">I585_02997</name>
    <name evidence="2" type="ORF">UAI_02658</name>
</gene>
<dbReference type="EMBL" id="ASWA01000003">
    <property type="protein sequence ID" value="EOT67476.1"/>
    <property type="molecule type" value="Genomic_DNA"/>
</dbReference>
<dbReference type="InterPro" id="IPR016181">
    <property type="entry name" value="Acyl_CoA_acyltransferase"/>
</dbReference>
<feature type="domain" description="N-acetyltransferase" evidence="1">
    <location>
        <begin position="7"/>
        <end position="172"/>
    </location>
</feature>
<proteinExistence type="predicted"/>
<dbReference type="PANTHER" id="PTHR43415">
    <property type="entry name" value="SPERMIDINE N(1)-ACETYLTRANSFERASE"/>
    <property type="match status" value="1"/>
</dbReference>
<reference evidence="3 5" key="2">
    <citation type="submission" date="2013-03" db="EMBL/GenBank/DDBJ databases">
        <title>The Genome Sequence of Enterococcus malodoratus ATCC_43197 (PacBio/Illumina hybrid assembly).</title>
        <authorList>
            <consortium name="The Broad Institute Genomics Platform"/>
            <consortium name="The Broad Institute Genome Sequencing Center for Infectious Disease"/>
            <person name="Earl A."/>
            <person name="Russ C."/>
            <person name="Gilmore M."/>
            <person name="Surin D."/>
            <person name="Walker B."/>
            <person name="Young S."/>
            <person name="Zeng Q."/>
            <person name="Gargeya S."/>
            <person name="Fitzgerald M."/>
            <person name="Haas B."/>
            <person name="Abouelleil A."/>
            <person name="Allen A.W."/>
            <person name="Alvarado L."/>
            <person name="Arachchi H.M."/>
            <person name="Berlin A.M."/>
            <person name="Chapman S.B."/>
            <person name="Gainer-Dewar J."/>
            <person name="Goldberg J."/>
            <person name="Griggs A."/>
            <person name="Gujja S."/>
            <person name="Hansen M."/>
            <person name="Howarth C."/>
            <person name="Imamovic A."/>
            <person name="Ireland A."/>
            <person name="Larimer J."/>
            <person name="McCowan C."/>
            <person name="Murphy C."/>
            <person name="Pearson M."/>
            <person name="Poon T.W."/>
            <person name="Priest M."/>
            <person name="Roberts A."/>
            <person name="Saif S."/>
            <person name="Shea T."/>
            <person name="Sisk P."/>
            <person name="Sykes S."/>
            <person name="Wortman J."/>
            <person name="Nusbaum C."/>
            <person name="Birren B."/>
        </authorList>
    </citation>
    <scope>NUCLEOTIDE SEQUENCE [LARGE SCALE GENOMIC DNA]</scope>
    <source>
        <strain evidence="3 5">ATCC 43197</strain>
    </source>
</reference>
<dbReference type="InterPro" id="IPR000182">
    <property type="entry name" value="GNAT_dom"/>
</dbReference>
<sequence>MNLKDKVVYRKPVLEDAEEIVAFYNRVGGETTYLSFTEDEYPLDVEAQKANIISTEQQPNSVMLLAVADDQIIGIGTITSGNKIKARHCGELGIVVTENYQGQGIGSELIRQLLEWSKSNGVTTKVQLDTRTDNQMAVELYKKFGFQIEGELKNTTLIDGEYYHLYVMGLML</sequence>
<dbReference type="Proteomes" id="UP000013783">
    <property type="component" value="Unassembled WGS sequence"/>
</dbReference>
<name>R2RI17_9ENTE</name>
<dbReference type="OrthoDB" id="9795206at2"/>
<evidence type="ECO:0000313" key="2">
    <source>
        <dbReference type="EMBL" id="EOH75649.1"/>
    </source>
</evidence>
<comment type="caution">
    <text evidence="2">The sequence shown here is derived from an EMBL/GenBank/DDBJ whole genome shotgun (WGS) entry which is preliminary data.</text>
</comment>
<evidence type="ECO:0000313" key="4">
    <source>
        <dbReference type="Proteomes" id="UP000013783"/>
    </source>
</evidence>
<dbReference type="RefSeq" id="WP_010741459.1">
    <property type="nucleotide sequence ID" value="NZ_KB946251.1"/>
</dbReference>
<evidence type="ECO:0000259" key="1">
    <source>
        <dbReference type="PROSITE" id="PS51186"/>
    </source>
</evidence>
<dbReference type="Proteomes" id="UP000014148">
    <property type="component" value="Unassembled WGS sequence"/>
</dbReference>
<dbReference type="Pfam" id="PF00583">
    <property type="entry name" value="Acetyltransf_1"/>
    <property type="match status" value="1"/>
</dbReference>
<keyword evidence="5" id="KW-1185">Reference proteome</keyword>
<dbReference type="eggNOG" id="COG1247">
    <property type="taxonomic scope" value="Bacteria"/>
</dbReference>
<dbReference type="CDD" id="cd04301">
    <property type="entry name" value="NAT_SF"/>
    <property type="match status" value="1"/>
</dbReference>